<evidence type="ECO:0000313" key="3">
    <source>
        <dbReference type="Proteomes" id="UP001516023"/>
    </source>
</evidence>
<dbReference type="InterPro" id="IPR006342">
    <property type="entry name" value="FkbM_mtfrase"/>
</dbReference>
<evidence type="ECO:0000259" key="1">
    <source>
        <dbReference type="Pfam" id="PF05050"/>
    </source>
</evidence>
<name>A0ABD3Q5S6_9STRA</name>
<dbReference type="Proteomes" id="UP001516023">
    <property type="component" value="Unassembled WGS sequence"/>
</dbReference>
<dbReference type="AlphaFoldDB" id="A0ABD3Q5S6"/>
<accession>A0ABD3Q5S6</accession>
<evidence type="ECO:0000313" key="2">
    <source>
        <dbReference type="EMBL" id="KAL3795650.1"/>
    </source>
</evidence>
<dbReference type="Pfam" id="PF05050">
    <property type="entry name" value="Methyltransf_21"/>
    <property type="match status" value="1"/>
</dbReference>
<reference evidence="2 3" key="1">
    <citation type="journal article" date="2020" name="G3 (Bethesda)">
        <title>Improved Reference Genome for Cyclotella cryptica CCMP332, a Model for Cell Wall Morphogenesis, Salinity Adaptation, and Lipid Production in Diatoms (Bacillariophyta).</title>
        <authorList>
            <person name="Roberts W.R."/>
            <person name="Downey K.M."/>
            <person name="Ruck E.C."/>
            <person name="Traller J.C."/>
            <person name="Alverson A.J."/>
        </authorList>
    </citation>
    <scope>NUCLEOTIDE SEQUENCE [LARGE SCALE GENOMIC DNA]</scope>
    <source>
        <strain evidence="2 3">CCMP332</strain>
    </source>
</reference>
<dbReference type="SUPFAM" id="SSF53335">
    <property type="entry name" value="S-adenosyl-L-methionine-dependent methyltransferases"/>
    <property type="match status" value="1"/>
</dbReference>
<gene>
    <name evidence="2" type="ORF">HJC23_002057</name>
</gene>
<proteinExistence type="predicted"/>
<dbReference type="EMBL" id="JABMIG020000069">
    <property type="protein sequence ID" value="KAL3795650.1"/>
    <property type="molecule type" value="Genomic_DNA"/>
</dbReference>
<keyword evidence="3" id="KW-1185">Reference proteome</keyword>
<dbReference type="Gene3D" id="3.40.50.150">
    <property type="entry name" value="Vaccinia Virus protein VP39"/>
    <property type="match status" value="1"/>
</dbReference>
<dbReference type="PANTHER" id="PTHR34203">
    <property type="entry name" value="METHYLTRANSFERASE, FKBM FAMILY PROTEIN"/>
    <property type="match status" value="1"/>
</dbReference>
<sequence length="320" mass="36318">MASLRSKVTFIIVLSLCIQVCFIFFVNLPSAPTSFQTFQSASPPIPRKPHLGDGCYHVLLDVGSNIGVHGRFLFEPEKFPESKSSVAVFADEFGTSRDNRDFCVFAFEPNPKFAKRQLELESVYKSMGWRYHFIFAGASNEDGNCTFYHDHMKDAKIEVGFSAVAKRTVYGGDSWPTIVPVIRLSKWIQHEIHDRQIPTAPHISHKDGPQVIMKLDVEGLEYRIFPDLLTTGALCETVNLIMGEFHYSAAYKNFFPMNLTSDGKNVLETWLYALPLAGFFTRLVEISENCITRINLQDDESYVSDPIEYPVPVPQTDRRE</sequence>
<organism evidence="2 3">
    <name type="scientific">Cyclotella cryptica</name>
    <dbReference type="NCBI Taxonomy" id="29204"/>
    <lineage>
        <taxon>Eukaryota</taxon>
        <taxon>Sar</taxon>
        <taxon>Stramenopiles</taxon>
        <taxon>Ochrophyta</taxon>
        <taxon>Bacillariophyta</taxon>
        <taxon>Coscinodiscophyceae</taxon>
        <taxon>Thalassiosirophycidae</taxon>
        <taxon>Stephanodiscales</taxon>
        <taxon>Stephanodiscaceae</taxon>
        <taxon>Cyclotella</taxon>
    </lineage>
</organism>
<dbReference type="InterPro" id="IPR052514">
    <property type="entry name" value="SAM-dependent_MTase"/>
</dbReference>
<feature type="domain" description="Methyltransferase FkbM" evidence="1">
    <location>
        <begin position="61"/>
        <end position="253"/>
    </location>
</feature>
<dbReference type="PANTHER" id="PTHR34203:SF13">
    <property type="entry name" value="EXPRESSED PROTEIN"/>
    <property type="match status" value="1"/>
</dbReference>
<protein>
    <recommendedName>
        <fullName evidence="1">Methyltransferase FkbM domain-containing protein</fullName>
    </recommendedName>
</protein>
<dbReference type="InterPro" id="IPR029063">
    <property type="entry name" value="SAM-dependent_MTases_sf"/>
</dbReference>
<comment type="caution">
    <text evidence="2">The sequence shown here is derived from an EMBL/GenBank/DDBJ whole genome shotgun (WGS) entry which is preliminary data.</text>
</comment>